<comment type="subcellular location">
    <subcellularLocation>
        <location evidence="1">Cytoplasm</location>
        <location evidence="1">Cytoskeleton</location>
    </subcellularLocation>
</comment>
<gene>
    <name evidence="11" type="ORF">WN50_02930</name>
</gene>
<comment type="similarity">
    <text evidence="2">Belongs to the kinesin light chain family.</text>
</comment>
<keyword evidence="5" id="KW-0677">Repeat</keyword>
<dbReference type="Gene3D" id="1.25.40.10">
    <property type="entry name" value="Tetratricopeptide repeat domain"/>
    <property type="match status" value="3"/>
</dbReference>
<organism evidence="11 12">
    <name type="scientific">Limnoraphis robusta CS-951</name>
    <dbReference type="NCBI Taxonomy" id="1637645"/>
    <lineage>
        <taxon>Bacteria</taxon>
        <taxon>Bacillati</taxon>
        <taxon>Cyanobacteriota</taxon>
        <taxon>Cyanophyceae</taxon>
        <taxon>Oscillatoriophycideae</taxon>
        <taxon>Oscillatoriales</taxon>
        <taxon>Sirenicapillariaceae</taxon>
        <taxon>Limnoraphis</taxon>
    </lineage>
</organism>
<dbReference type="GO" id="GO:0005874">
    <property type="term" value="C:microtubule"/>
    <property type="evidence" value="ECO:0007669"/>
    <property type="project" value="UniProtKB-KW"/>
</dbReference>
<feature type="repeat" description="TPR" evidence="10">
    <location>
        <begin position="484"/>
        <end position="517"/>
    </location>
</feature>
<evidence type="ECO:0000256" key="8">
    <source>
        <dbReference type="ARBA" id="ARBA00023175"/>
    </source>
</evidence>
<keyword evidence="3" id="KW-0963">Cytoplasm</keyword>
<reference evidence="11 12" key="1">
    <citation type="submission" date="2015-06" db="EMBL/GenBank/DDBJ databases">
        <title>Draft genome assembly of filamentous brackish cyanobacterium Limnoraphis robusta strain CS-951.</title>
        <authorList>
            <person name="Willis A."/>
            <person name="Parks M."/>
            <person name="Burford M.A."/>
        </authorList>
    </citation>
    <scope>NUCLEOTIDE SEQUENCE [LARGE SCALE GENOMIC DNA]</scope>
    <source>
        <strain evidence="11 12">CS-951</strain>
    </source>
</reference>
<feature type="repeat" description="TPR" evidence="10">
    <location>
        <begin position="358"/>
        <end position="391"/>
    </location>
</feature>
<dbReference type="InterPro" id="IPR019734">
    <property type="entry name" value="TPR_rpt"/>
</dbReference>
<keyword evidence="7" id="KW-0175">Coiled coil</keyword>
<evidence type="ECO:0000256" key="3">
    <source>
        <dbReference type="ARBA" id="ARBA00022490"/>
    </source>
</evidence>
<dbReference type="SMART" id="SM00028">
    <property type="entry name" value="TPR"/>
    <property type="match status" value="8"/>
</dbReference>
<dbReference type="InterPro" id="IPR006597">
    <property type="entry name" value="Sel1-like"/>
</dbReference>
<dbReference type="PROSITE" id="PS50293">
    <property type="entry name" value="TPR_REGION"/>
    <property type="match status" value="2"/>
</dbReference>
<dbReference type="PATRIC" id="fig|1637645.4.peg.984"/>
<dbReference type="Proteomes" id="UP000033607">
    <property type="component" value="Unassembled WGS sequence"/>
</dbReference>
<dbReference type="GO" id="GO:0005871">
    <property type="term" value="C:kinesin complex"/>
    <property type="evidence" value="ECO:0007669"/>
    <property type="project" value="InterPro"/>
</dbReference>
<evidence type="ECO:0000256" key="7">
    <source>
        <dbReference type="ARBA" id="ARBA00023054"/>
    </source>
</evidence>
<evidence type="ECO:0000256" key="6">
    <source>
        <dbReference type="ARBA" id="ARBA00022803"/>
    </source>
</evidence>
<protein>
    <submittedName>
        <fullName evidence="11">Uncharacterized protein</fullName>
    </submittedName>
</protein>
<evidence type="ECO:0000313" key="12">
    <source>
        <dbReference type="Proteomes" id="UP000033607"/>
    </source>
</evidence>
<keyword evidence="4" id="KW-0493">Microtubule</keyword>
<evidence type="ECO:0000256" key="2">
    <source>
        <dbReference type="ARBA" id="ARBA00009622"/>
    </source>
</evidence>
<dbReference type="PANTHER" id="PTHR45783:SF3">
    <property type="entry name" value="KINESIN LIGHT CHAIN"/>
    <property type="match status" value="1"/>
</dbReference>
<dbReference type="GO" id="GO:0007018">
    <property type="term" value="P:microtubule-based movement"/>
    <property type="evidence" value="ECO:0007669"/>
    <property type="project" value="TreeGrafter"/>
</dbReference>
<dbReference type="OrthoDB" id="582340at2"/>
<evidence type="ECO:0000256" key="9">
    <source>
        <dbReference type="ARBA" id="ARBA00023212"/>
    </source>
</evidence>
<proteinExistence type="inferred from homology"/>
<comment type="caution">
    <text evidence="11">The sequence shown here is derived from an EMBL/GenBank/DDBJ whole genome shotgun (WGS) entry which is preliminary data.</text>
</comment>
<feature type="repeat" description="TPR" evidence="10">
    <location>
        <begin position="442"/>
        <end position="475"/>
    </location>
</feature>
<accession>A0A0F5YKS9</accession>
<dbReference type="SMART" id="SM00671">
    <property type="entry name" value="SEL1"/>
    <property type="match status" value="7"/>
</dbReference>
<keyword evidence="8" id="KW-0505">Motor protein</keyword>
<dbReference type="EMBL" id="LATL02000055">
    <property type="protein sequence ID" value="KKD39519.1"/>
    <property type="molecule type" value="Genomic_DNA"/>
</dbReference>
<dbReference type="GO" id="GO:0019894">
    <property type="term" value="F:kinesin binding"/>
    <property type="evidence" value="ECO:0007669"/>
    <property type="project" value="TreeGrafter"/>
</dbReference>
<dbReference type="AlphaFoldDB" id="A0A0F5YKS9"/>
<evidence type="ECO:0000313" key="11">
    <source>
        <dbReference type="EMBL" id="KKD39519.1"/>
    </source>
</evidence>
<dbReference type="InterPro" id="IPR011990">
    <property type="entry name" value="TPR-like_helical_dom_sf"/>
</dbReference>
<evidence type="ECO:0000256" key="1">
    <source>
        <dbReference type="ARBA" id="ARBA00004245"/>
    </source>
</evidence>
<keyword evidence="9" id="KW-0206">Cytoskeleton</keyword>
<sequence>MESANLFEPSIDNQENYDDLIVSIEASQNQLNLLIAVCDDSEYRDQIIQRYEAELTPEISCYQVQLARGEPSLKAAISALVKKKKPLQQRKQAVITVTGAEQLYFLRHGDERSEQEIFFGYLQWTREALRQFPFSIVLWITSQIEQELSKQAPDFWSWRKGVFRFKSKQKKLVSANEFQPFREMFQLRFSEVDEDEPYFLPIEDLKALIQDIEQEKGTDDASLATLYARLGEIYKRRIEQGDCEDYQQEQTLAIEYFQKAISLQQKLNLEIELAESLNNLASLYKSQGKYEQAKPLYLLALEMRQQLSGKQHPDVATSLNNLASLYKSQGKYKQAEPLYLLALEMRKQLFGEQHPDVANSLNNLANLYLSQGKYEEAEPLFKKVLEMRQQLLGKKHLDVATSLNNLATLYKSQGKYEQAESLFQQALEMREKLLGLEHPFVATSLNNLASLYESQGRYEQAEFLYLQALEMKQKLLGLQHPSVATSLNNLALFYSSQGKYEQAESLYLQALEMKQQLLGQHHPSIVTTLHNLASLYYFQGKYEQAKSFGQKALAMAKEVLGVNHPNTKKILENLDSVLN</sequence>
<evidence type="ECO:0000256" key="10">
    <source>
        <dbReference type="PROSITE-ProRule" id="PRU00339"/>
    </source>
</evidence>
<evidence type="ECO:0000256" key="4">
    <source>
        <dbReference type="ARBA" id="ARBA00022701"/>
    </source>
</evidence>
<dbReference type="Pfam" id="PF13424">
    <property type="entry name" value="TPR_12"/>
    <property type="match status" value="3"/>
</dbReference>
<dbReference type="RefSeq" id="WP_046277009.1">
    <property type="nucleotide sequence ID" value="NZ_LATL02000055.1"/>
</dbReference>
<dbReference type="PANTHER" id="PTHR45783">
    <property type="entry name" value="KINESIN LIGHT CHAIN"/>
    <property type="match status" value="1"/>
</dbReference>
<dbReference type="PROSITE" id="PS50005">
    <property type="entry name" value="TPR"/>
    <property type="match status" value="5"/>
</dbReference>
<dbReference type="PRINTS" id="PR00381">
    <property type="entry name" value="KINESINLIGHT"/>
</dbReference>
<keyword evidence="6 10" id="KW-0802">TPR repeat</keyword>
<dbReference type="SUPFAM" id="SSF48452">
    <property type="entry name" value="TPR-like"/>
    <property type="match status" value="2"/>
</dbReference>
<evidence type="ECO:0000256" key="5">
    <source>
        <dbReference type="ARBA" id="ARBA00022737"/>
    </source>
</evidence>
<dbReference type="GO" id="GO:0005737">
    <property type="term" value="C:cytoplasm"/>
    <property type="evidence" value="ECO:0007669"/>
    <property type="project" value="TreeGrafter"/>
</dbReference>
<feature type="repeat" description="TPR" evidence="10">
    <location>
        <begin position="274"/>
        <end position="307"/>
    </location>
</feature>
<dbReference type="InterPro" id="IPR002151">
    <property type="entry name" value="Kinesin_light"/>
</dbReference>
<name>A0A0F5YKS9_9CYAN</name>
<dbReference type="Pfam" id="PF13374">
    <property type="entry name" value="TPR_10"/>
    <property type="match status" value="1"/>
</dbReference>
<feature type="repeat" description="TPR" evidence="10">
    <location>
        <begin position="400"/>
        <end position="433"/>
    </location>
</feature>